<dbReference type="GeneID" id="101846692"/>
<evidence type="ECO:0000313" key="2">
    <source>
        <dbReference type="RefSeq" id="XP_035828508.1"/>
    </source>
</evidence>
<gene>
    <name evidence="2" type="primary">LOC101846692</name>
</gene>
<protein>
    <submittedName>
        <fullName evidence="2">Uncharacterized protein LOC101846692</fullName>
    </submittedName>
</protein>
<dbReference type="Proteomes" id="UP000694888">
    <property type="component" value="Unplaced"/>
</dbReference>
<sequence>MAHRLPAAGILTEPSDSFRNYQVWPAPEKKCKRKEEPNPRCTLRPKFVCTTRCEERTFRPPPPLTQPGLLCFEESMKSHCHGERSGEHHDQVHYTQHGNHHRRRHHSEHHGRGCHAHRCHHPDLVCFPVPRIRIVKGRNTREKRRLYRSCVEIRDTTTSALHTKHDPPTSCESGLEQSC</sequence>
<name>A0ABM1W1G5_APLCA</name>
<proteinExistence type="predicted"/>
<organism evidence="1 2">
    <name type="scientific">Aplysia californica</name>
    <name type="common">California sea hare</name>
    <dbReference type="NCBI Taxonomy" id="6500"/>
    <lineage>
        <taxon>Eukaryota</taxon>
        <taxon>Metazoa</taxon>
        <taxon>Spiralia</taxon>
        <taxon>Lophotrochozoa</taxon>
        <taxon>Mollusca</taxon>
        <taxon>Gastropoda</taxon>
        <taxon>Heterobranchia</taxon>
        <taxon>Euthyneura</taxon>
        <taxon>Tectipleura</taxon>
        <taxon>Aplysiida</taxon>
        <taxon>Aplysioidea</taxon>
        <taxon>Aplysiidae</taxon>
        <taxon>Aplysia</taxon>
    </lineage>
</organism>
<dbReference type="RefSeq" id="XP_035828508.1">
    <property type="nucleotide sequence ID" value="XM_035972615.1"/>
</dbReference>
<keyword evidence="1" id="KW-1185">Reference proteome</keyword>
<accession>A0ABM1W1G5</accession>
<reference evidence="2" key="1">
    <citation type="submission" date="2025-08" db="UniProtKB">
        <authorList>
            <consortium name="RefSeq"/>
        </authorList>
    </citation>
    <scope>IDENTIFICATION</scope>
</reference>
<evidence type="ECO:0000313" key="1">
    <source>
        <dbReference type="Proteomes" id="UP000694888"/>
    </source>
</evidence>